<dbReference type="EMBL" id="BTSY01000001">
    <property type="protein sequence ID" value="GMT09251.1"/>
    <property type="molecule type" value="Genomic_DNA"/>
</dbReference>
<evidence type="ECO:0000256" key="3">
    <source>
        <dbReference type="SAM" id="SignalP"/>
    </source>
</evidence>
<sequence length="137" mass="15037">MRILLSLLSLSFSVSMAAEHPEILFCMFERTGLLYDQFFDDPPRSLNCGNSTYCQKVTANYISVGDKRTHIVLKGCDGIDVPGAFYGPKCEREGCYEITASGEKYQLCCCKGDHCNAASTALSISLIAATLMTILTR</sequence>
<name>A0AAV5UQ48_9BILA</name>
<dbReference type="InterPro" id="IPR045860">
    <property type="entry name" value="Snake_toxin-like_sf"/>
</dbReference>
<accession>A0AAV5UQ48</accession>
<dbReference type="Gene3D" id="2.10.60.10">
    <property type="entry name" value="CD59"/>
    <property type="match status" value="1"/>
</dbReference>
<evidence type="ECO:0008006" key="6">
    <source>
        <dbReference type="Google" id="ProtNLM"/>
    </source>
</evidence>
<dbReference type="SUPFAM" id="SSF57302">
    <property type="entry name" value="Snake toxin-like"/>
    <property type="match status" value="1"/>
</dbReference>
<keyword evidence="1 3" id="KW-0732">Signal</keyword>
<evidence type="ECO:0000256" key="1">
    <source>
        <dbReference type="ARBA" id="ARBA00022729"/>
    </source>
</evidence>
<gene>
    <name evidence="4" type="ORF">PFISCL1PPCAC_548</name>
</gene>
<dbReference type="AlphaFoldDB" id="A0AAV5UQ48"/>
<dbReference type="InterPro" id="IPR031424">
    <property type="entry name" value="QVR-like"/>
</dbReference>
<feature type="chain" id="PRO_5043977841" description="UPAR/Ly6 domain-containing protein" evidence="3">
    <location>
        <begin position="18"/>
        <end position="137"/>
    </location>
</feature>
<protein>
    <recommendedName>
        <fullName evidence="6">UPAR/Ly6 domain-containing protein</fullName>
    </recommendedName>
</protein>
<comment type="caution">
    <text evidence="4">The sequence shown here is derived from an EMBL/GenBank/DDBJ whole genome shotgun (WGS) entry which is preliminary data.</text>
</comment>
<feature type="signal peptide" evidence="3">
    <location>
        <begin position="1"/>
        <end position="17"/>
    </location>
</feature>
<keyword evidence="5" id="KW-1185">Reference proteome</keyword>
<dbReference type="GO" id="GO:0030431">
    <property type="term" value="P:sleep"/>
    <property type="evidence" value="ECO:0007669"/>
    <property type="project" value="InterPro"/>
</dbReference>
<dbReference type="GO" id="GO:0032222">
    <property type="term" value="P:regulation of synaptic transmission, cholinergic"/>
    <property type="evidence" value="ECO:0007669"/>
    <property type="project" value="InterPro"/>
</dbReference>
<organism evidence="4 5">
    <name type="scientific">Pristionchus fissidentatus</name>
    <dbReference type="NCBI Taxonomy" id="1538716"/>
    <lineage>
        <taxon>Eukaryota</taxon>
        <taxon>Metazoa</taxon>
        <taxon>Ecdysozoa</taxon>
        <taxon>Nematoda</taxon>
        <taxon>Chromadorea</taxon>
        <taxon>Rhabditida</taxon>
        <taxon>Rhabditina</taxon>
        <taxon>Diplogasteromorpha</taxon>
        <taxon>Diplogasteroidea</taxon>
        <taxon>Neodiplogasteridae</taxon>
        <taxon>Pristionchus</taxon>
    </lineage>
</organism>
<keyword evidence="2" id="KW-0325">Glycoprotein</keyword>
<evidence type="ECO:0000256" key="2">
    <source>
        <dbReference type="ARBA" id="ARBA00023180"/>
    </source>
</evidence>
<evidence type="ECO:0000313" key="4">
    <source>
        <dbReference type="EMBL" id="GMT09251.1"/>
    </source>
</evidence>
<dbReference type="PANTHER" id="PTHR34721:SF14">
    <property type="entry name" value="ACTIVIN_RECP DOMAIN-CONTAINING PROTEIN"/>
    <property type="match status" value="1"/>
</dbReference>
<proteinExistence type="predicted"/>
<evidence type="ECO:0000313" key="5">
    <source>
        <dbReference type="Proteomes" id="UP001432322"/>
    </source>
</evidence>
<dbReference type="Pfam" id="PF17064">
    <property type="entry name" value="QVR"/>
    <property type="match status" value="1"/>
</dbReference>
<dbReference type="Proteomes" id="UP001432322">
    <property type="component" value="Unassembled WGS sequence"/>
</dbReference>
<reference evidence="4" key="1">
    <citation type="submission" date="2023-10" db="EMBL/GenBank/DDBJ databases">
        <title>Genome assembly of Pristionchus species.</title>
        <authorList>
            <person name="Yoshida K."/>
            <person name="Sommer R.J."/>
        </authorList>
    </citation>
    <scope>NUCLEOTIDE SEQUENCE</scope>
    <source>
        <strain evidence="4">RS5133</strain>
    </source>
</reference>
<dbReference type="PANTHER" id="PTHR34721">
    <property type="entry name" value="PROTEIN CBG09734"/>
    <property type="match status" value="1"/>
</dbReference>